<dbReference type="Pfam" id="PF00158">
    <property type="entry name" value="Sigma54_activat"/>
    <property type="match status" value="1"/>
</dbReference>
<keyword evidence="4" id="KW-0805">Transcription regulation</keyword>
<dbReference type="Gene3D" id="1.10.8.60">
    <property type="match status" value="1"/>
</dbReference>
<keyword evidence="8" id="KW-0597">Phosphoprotein</keyword>
<keyword evidence="1" id="KW-0547">Nucleotide-binding</keyword>
<feature type="domain" description="Response regulatory" evidence="10">
    <location>
        <begin position="7"/>
        <end position="121"/>
    </location>
</feature>
<dbReference type="InterPro" id="IPR002197">
    <property type="entry name" value="HTH_Fis"/>
</dbReference>
<dbReference type="RefSeq" id="WP_420244310.1">
    <property type="nucleotide sequence ID" value="NZ_BOPV01000001.1"/>
</dbReference>
<dbReference type="SMART" id="SM00448">
    <property type="entry name" value="REC"/>
    <property type="match status" value="1"/>
</dbReference>
<comment type="caution">
    <text evidence="11">The sequence shown here is derived from an EMBL/GenBank/DDBJ whole genome shotgun (WGS) entry which is preliminary data.</text>
</comment>
<feature type="modified residue" description="4-aspartylphosphate" evidence="8">
    <location>
        <position position="56"/>
    </location>
</feature>
<reference evidence="11" key="1">
    <citation type="submission" date="2021-02" db="EMBL/GenBank/DDBJ databases">
        <title>Genome sequence of Rhodospirillales sp. strain TMPK1 isolated from soil.</title>
        <authorList>
            <person name="Nakai R."/>
            <person name="Kusada H."/>
            <person name="Tamaki H."/>
        </authorList>
    </citation>
    <scope>NUCLEOTIDE SEQUENCE</scope>
    <source>
        <strain evidence="11">TMPK1</strain>
    </source>
</reference>
<keyword evidence="6" id="KW-0010">Activator</keyword>
<evidence type="ECO:0000256" key="5">
    <source>
        <dbReference type="ARBA" id="ARBA00023125"/>
    </source>
</evidence>
<dbReference type="Gene3D" id="3.40.50.2300">
    <property type="match status" value="1"/>
</dbReference>
<dbReference type="SMART" id="SM00382">
    <property type="entry name" value="AAA"/>
    <property type="match status" value="1"/>
</dbReference>
<dbReference type="Pfam" id="PF00072">
    <property type="entry name" value="Response_reg"/>
    <property type="match status" value="1"/>
</dbReference>
<evidence type="ECO:0000259" key="9">
    <source>
        <dbReference type="PROSITE" id="PS50045"/>
    </source>
</evidence>
<proteinExistence type="predicted"/>
<dbReference type="Pfam" id="PF02954">
    <property type="entry name" value="HTH_8"/>
    <property type="match status" value="1"/>
</dbReference>
<evidence type="ECO:0000256" key="4">
    <source>
        <dbReference type="ARBA" id="ARBA00023015"/>
    </source>
</evidence>
<evidence type="ECO:0000256" key="1">
    <source>
        <dbReference type="ARBA" id="ARBA00022741"/>
    </source>
</evidence>
<keyword evidence="3" id="KW-0902">Two-component regulatory system</keyword>
<evidence type="ECO:0000313" key="12">
    <source>
        <dbReference type="Proteomes" id="UP000681075"/>
    </source>
</evidence>
<evidence type="ECO:0000259" key="10">
    <source>
        <dbReference type="PROSITE" id="PS50110"/>
    </source>
</evidence>
<dbReference type="Pfam" id="PF25601">
    <property type="entry name" value="AAA_lid_14"/>
    <property type="match status" value="1"/>
</dbReference>
<dbReference type="Gene3D" id="3.40.50.300">
    <property type="entry name" value="P-loop containing nucleotide triphosphate hydrolases"/>
    <property type="match status" value="1"/>
</dbReference>
<dbReference type="AlphaFoldDB" id="A0A8S8XEH4"/>
<dbReference type="GO" id="GO:0043565">
    <property type="term" value="F:sequence-specific DNA binding"/>
    <property type="evidence" value="ECO:0007669"/>
    <property type="project" value="InterPro"/>
</dbReference>
<dbReference type="InterPro" id="IPR058031">
    <property type="entry name" value="AAA_lid_NorR"/>
</dbReference>
<dbReference type="CDD" id="cd00009">
    <property type="entry name" value="AAA"/>
    <property type="match status" value="1"/>
</dbReference>
<dbReference type="GO" id="GO:0005524">
    <property type="term" value="F:ATP binding"/>
    <property type="evidence" value="ECO:0007669"/>
    <property type="project" value="UniProtKB-KW"/>
</dbReference>
<dbReference type="SUPFAM" id="SSF52172">
    <property type="entry name" value="CheY-like"/>
    <property type="match status" value="1"/>
</dbReference>
<dbReference type="SUPFAM" id="SSF52540">
    <property type="entry name" value="P-loop containing nucleoside triphosphate hydrolases"/>
    <property type="match status" value="1"/>
</dbReference>
<name>A0A8S8XEH4_9PROT</name>
<evidence type="ECO:0000256" key="7">
    <source>
        <dbReference type="ARBA" id="ARBA00023163"/>
    </source>
</evidence>
<evidence type="ECO:0000256" key="3">
    <source>
        <dbReference type="ARBA" id="ARBA00023012"/>
    </source>
</evidence>
<dbReference type="PROSITE" id="PS50110">
    <property type="entry name" value="RESPONSE_REGULATORY"/>
    <property type="match status" value="1"/>
</dbReference>
<keyword evidence="7" id="KW-0804">Transcription</keyword>
<dbReference type="FunFam" id="3.40.50.300:FF:000006">
    <property type="entry name" value="DNA-binding transcriptional regulator NtrC"/>
    <property type="match status" value="1"/>
</dbReference>
<dbReference type="PROSITE" id="PS00676">
    <property type="entry name" value="SIGMA54_INTERACT_2"/>
    <property type="match status" value="1"/>
</dbReference>
<dbReference type="InterPro" id="IPR009057">
    <property type="entry name" value="Homeodomain-like_sf"/>
</dbReference>
<dbReference type="Proteomes" id="UP000681075">
    <property type="component" value="Unassembled WGS sequence"/>
</dbReference>
<evidence type="ECO:0000256" key="2">
    <source>
        <dbReference type="ARBA" id="ARBA00022840"/>
    </source>
</evidence>
<sequence>MPQTDAPILLIEDTPALARLYQEYLAKTQRRVAHVETGAEALAALDAMKPQLVLLDLKLPDMDGMSVLQAVKTKSPETAVVVITANGSVNVAVEAMKAGADDFLVKPFTAERLVVTVTNALDLSTLKRKVDHYERNRYHGFLGSSMAMQAVYRIIESAAASKATVFITGESGTGKEVAAEAIHAQSPRAKRPFVPLNCGAIPRDLMESEIFGHVKGAFTGAVVDRDGAARLADGGTLFLDEICELDINLQTKLLRFLQTGSYVAVGGTKTERVDIRVVCATNRDPLKEVEAGRFREDLYYRLHVIPLQLPPLRERGEDALEIASALLAEYTREEKKRFVGFDPDIERLLLQYDWPGNVRQVQNVIRNIVVLHDGAVVSAEMLPEPLKGLLSPSNATTPNTGWRQPMRPEIIRPLAEIEREMIERAINACGGSIPKAAELLAVAPSTIYRKKQVWEAEDAGQQLAS</sequence>
<dbReference type="InterPro" id="IPR027417">
    <property type="entry name" value="P-loop_NTPase"/>
</dbReference>
<dbReference type="Gene3D" id="1.10.10.60">
    <property type="entry name" value="Homeodomain-like"/>
    <property type="match status" value="1"/>
</dbReference>
<feature type="domain" description="Sigma-54 factor interaction" evidence="9">
    <location>
        <begin position="141"/>
        <end position="370"/>
    </location>
</feature>
<protein>
    <submittedName>
        <fullName evidence="11">Sigma-54-dependent Fis family transcriptional regulator</fullName>
    </submittedName>
</protein>
<dbReference type="GO" id="GO:0000160">
    <property type="term" value="P:phosphorelay signal transduction system"/>
    <property type="evidence" value="ECO:0007669"/>
    <property type="project" value="UniProtKB-KW"/>
</dbReference>
<keyword evidence="5" id="KW-0238">DNA-binding</keyword>
<dbReference type="GO" id="GO:0006355">
    <property type="term" value="P:regulation of DNA-templated transcription"/>
    <property type="evidence" value="ECO:0007669"/>
    <property type="project" value="InterPro"/>
</dbReference>
<evidence type="ECO:0000256" key="6">
    <source>
        <dbReference type="ARBA" id="ARBA00023159"/>
    </source>
</evidence>
<accession>A0A8S8XEH4</accession>
<dbReference type="PANTHER" id="PTHR32071">
    <property type="entry name" value="TRANSCRIPTIONAL REGULATORY PROTEIN"/>
    <property type="match status" value="1"/>
</dbReference>
<evidence type="ECO:0000256" key="8">
    <source>
        <dbReference type="PROSITE-ProRule" id="PRU00169"/>
    </source>
</evidence>
<dbReference type="InterPro" id="IPR001789">
    <property type="entry name" value="Sig_transdc_resp-reg_receiver"/>
</dbReference>
<dbReference type="SUPFAM" id="SSF46689">
    <property type="entry name" value="Homeodomain-like"/>
    <property type="match status" value="1"/>
</dbReference>
<organism evidence="11 12">
    <name type="scientific">Roseiterribacter gracilis</name>
    <dbReference type="NCBI Taxonomy" id="2812848"/>
    <lineage>
        <taxon>Bacteria</taxon>
        <taxon>Pseudomonadati</taxon>
        <taxon>Pseudomonadota</taxon>
        <taxon>Alphaproteobacteria</taxon>
        <taxon>Rhodospirillales</taxon>
        <taxon>Roseiterribacteraceae</taxon>
        <taxon>Roseiterribacter</taxon>
    </lineage>
</organism>
<gene>
    <name evidence="11" type="ORF">TMPK1_32510</name>
</gene>
<keyword evidence="12" id="KW-1185">Reference proteome</keyword>
<keyword evidence="2" id="KW-0067">ATP-binding</keyword>
<dbReference type="PANTHER" id="PTHR32071:SF117">
    <property type="entry name" value="PTS-DEPENDENT DIHYDROXYACETONE KINASE OPERON REGULATORY PROTEIN-RELATED"/>
    <property type="match status" value="1"/>
</dbReference>
<dbReference type="InterPro" id="IPR011006">
    <property type="entry name" value="CheY-like_superfamily"/>
</dbReference>
<dbReference type="EMBL" id="BOPV01000001">
    <property type="protein sequence ID" value="GIL41014.1"/>
    <property type="molecule type" value="Genomic_DNA"/>
</dbReference>
<dbReference type="PROSITE" id="PS50045">
    <property type="entry name" value="SIGMA54_INTERACT_4"/>
    <property type="match status" value="1"/>
</dbReference>
<evidence type="ECO:0000313" key="11">
    <source>
        <dbReference type="EMBL" id="GIL41014.1"/>
    </source>
</evidence>
<dbReference type="InterPro" id="IPR025943">
    <property type="entry name" value="Sigma_54_int_dom_ATP-bd_2"/>
</dbReference>
<dbReference type="InterPro" id="IPR002078">
    <property type="entry name" value="Sigma_54_int"/>
</dbReference>
<dbReference type="InterPro" id="IPR003593">
    <property type="entry name" value="AAA+_ATPase"/>
</dbReference>
<dbReference type="CDD" id="cd17572">
    <property type="entry name" value="REC_NtrC1-like"/>
    <property type="match status" value="1"/>
</dbReference>